<dbReference type="HAMAP" id="MF_00147_B">
    <property type="entry name" value="TIM_B"/>
    <property type="match status" value="1"/>
</dbReference>
<comment type="caution">
    <text evidence="9">The sequence shown here is derived from an EMBL/GenBank/DDBJ whole genome shotgun (WGS) entry which is preliminary data.</text>
</comment>
<feature type="binding site" evidence="7">
    <location>
        <position position="216"/>
    </location>
    <ligand>
        <name>substrate</name>
    </ligand>
</feature>
<evidence type="ECO:0000256" key="8">
    <source>
        <dbReference type="RuleBase" id="RU363013"/>
    </source>
</evidence>
<dbReference type="InterPro" id="IPR000652">
    <property type="entry name" value="Triosephosphate_isomerase"/>
</dbReference>
<keyword evidence="10" id="KW-1185">Reference proteome</keyword>
<dbReference type="EC" id="5.3.1.1" evidence="7 8"/>
<comment type="subunit">
    <text evidence="7 8">Homodimer.</text>
</comment>
<dbReference type="SUPFAM" id="SSF51351">
    <property type="entry name" value="Triosephosphate isomerase (TIM)"/>
    <property type="match status" value="1"/>
</dbReference>
<organism evidence="9 10">
    <name type="scientific">Zoogloea oryzae</name>
    <dbReference type="NCBI Taxonomy" id="310767"/>
    <lineage>
        <taxon>Bacteria</taxon>
        <taxon>Pseudomonadati</taxon>
        <taxon>Pseudomonadota</taxon>
        <taxon>Betaproteobacteria</taxon>
        <taxon>Rhodocyclales</taxon>
        <taxon>Zoogloeaceae</taxon>
        <taxon>Zoogloea</taxon>
    </lineage>
</organism>
<dbReference type="EMBL" id="BSPX01000015">
    <property type="protein sequence ID" value="GLT21917.1"/>
    <property type="molecule type" value="Genomic_DNA"/>
</dbReference>
<evidence type="ECO:0000256" key="1">
    <source>
        <dbReference type="ARBA" id="ARBA00004939"/>
    </source>
</evidence>
<keyword evidence="4 7" id="KW-0963">Cytoplasm</keyword>
<comment type="pathway">
    <text evidence="1">Carbohydrate metabolism; erythritol degradation.</text>
</comment>
<comment type="pathway">
    <text evidence="7 8">Carbohydrate degradation; glycolysis; D-glyceraldehyde 3-phosphate from glycerone phosphate: step 1/1.</text>
</comment>
<dbReference type="InterPro" id="IPR035990">
    <property type="entry name" value="TIM_sf"/>
</dbReference>
<keyword evidence="5 7" id="KW-0324">Glycolysis</keyword>
<evidence type="ECO:0000256" key="2">
    <source>
        <dbReference type="ARBA" id="ARBA00007422"/>
    </source>
</evidence>
<proteinExistence type="inferred from homology"/>
<dbReference type="Pfam" id="PF00121">
    <property type="entry name" value="TIM"/>
    <property type="match status" value="1"/>
</dbReference>
<comment type="catalytic activity">
    <reaction evidence="7 8">
        <text>D-glyceraldehyde 3-phosphate = dihydroxyacetone phosphate</text>
        <dbReference type="Rhea" id="RHEA:18585"/>
        <dbReference type="ChEBI" id="CHEBI:57642"/>
        <dbReference type="ChEBI" id="CHEBI:59776"/>
        <dbReference type="EC" id="5.3.1.1"/>
    </reaction>
</comment>
<dbReference type="CDD" id="cd00311">
    <property type="entry name" value="TIM"/>
    <property type="match status" value="1"/>
</dbReference>
<reference evidence="10" key="1">
    <citation type="journal article" date="2019" name="Int. J. Syst. Evol. Microbiol.">
        <title>The Global Catalogue of Microorganisms (GCM) 10K type strain sequencing project: providing services to taxonomists for standard genome sequencing and annotation.</title>
        <authorList>
            <consortium name="The Broad Institute Genomics Platform"/>
            <consortium name="The Broad Institute Genome Sequencing Center for Infectious Disease"/>
            <person name="Wu L."/>
            <person name="Ma J."/>
        </authorList>
    </citation>
    <scope>NUCLEOTIDE SEQUENCE [LARGE SCALE GENOMIC DNA]</scope>
    <source>
        <strain evidence="10">NBRC 102407</strain>
    </source>
</reference>
<evidence type="ECO:0000313" key="10">
    <source>
        <dbReference type="Proteomes" id="UP001157167"/>
    </source>
</evidence>
<dbReference type="InterPro" id="IPR022896">
    <property type="entry name" value="TrioseP_Isoase_bac/euk"/>
</dbReference>
<comment type="subcellular location">
    <subcellularLocation>
        <location evidence="7 8">Cytoplasm</location>
    </subcellularLocation>
</comment>
<evidence type="ECO:0000256" key="4">
    <source>
        <dbReference type="ARBA" id="ARBA00022490"/>
    </source>
</evidence>
<feature type="active site" description="Proton acceptor" evidence="7">
    <location>
        <position position="172"/>
    </location>
</feature>
<comment type="pathway">
    <text evidence="7 8">Carbohydrate biosynthesis; gluconeogenesis.</text>
</comment>
<keyword evidence="6 7" id="KW-0413">Isomerase</keyword>
<evidence type="ECO:0000256" key="5">
    <source>
        <dbReference type="ARBA" id="ARBA00023152"/>
    </source>
</evidence>
<dbReference type="Gene3D" id="3.20.20.70">
    <property type="entry name" value="Aldolase class I"/>
    <property type="match status" value="1"/>
</dbReference>
<evidence type="ECO:0000256" key="6">
    <source>
        <dbReference type="ARBA" id="ARBA00023235"/>
    </source>
</evidence>
<dbReference type="InterPro" id="IPR020861">
    <property type="entry name" value="Triosephosphate_isomerase_AS"/>
</dbReference>
<dbReference type="NCBIfam" id="TIGR00419">
    <property type="entry name" value="tim"/>
    <property type="match status" value="1"/>
</dbReference>
<dbReference type="InterPro" id="IPR013785">
    <property type="entry name" value="Aldolase_TIM"/>
</dbReference>
<evidence type="ECO:0000256" key="3">
    <source>
        <dbReference type="ARBA" id="ARBA00022432"/>
    </source>
</evidence>
<sequence length="256" mass="26178">MALVFKVRKKLVVGNWKMNGGLKRNAALLAGLAACGNREGVDVVVCPPYPYLAQAVAAVKGAGVAVGGQDLCAFKDGAYTGEVSASMLLDLGCAWVIVGHSERRSLFGEADAVVAAKVQAALDAGLSPILCVGESLAQREAGEAEAVVCSQLDHVVDVLGAERFAGVVVAYEPVWAIGTGKTASPEQAQGMHREIRMHLERRGVAAEGVKILYGGSVTAANASQLFAEPDIDGALVGGASLVADSFSSICAAAAAR</sequence>
<dbReference type="PANTHER" id="PTHR21139">
    <property type="entry name" value="TRIOSEPHOSPHATE ISOMERASE"/>
    <property type="match status" value="1"/>
</dbReference>
<dbReference type="PROSITE" id="PS51257">
    <property type="entry name" value="PROKAR_LIPOPROTEIN"/>
    <property type="match status" value="1"/>
</dbReference>
<feature type="binding site" evidence="7">
    <location>
        <begin position="237"/>
        <end position="238"/>
    </location>
    <ligand>
        <name>substrate</name>
    </ligand>
</feature>
<evidence type="ECO:0000256" key="7">
    <source>
        <dbReference type="HAMAP-Rule" id="MF_00147"/>
    </source>
</evidence>
<keyword evidence="3 7" id="KW-0312">Gluconeogenesis</keyword>
<gene>
    <name evidence="7 9" type="primary">tpiA</name>
    <name evidence="9" type="ORF">GCM10007933_13720</name>
</gene>
<feature type="binding site" evidence="7">
    <location>
        <begin position="15"/>
        <end position="17"/>
    </location>
    <ligand>
        <name>substrate</name>
    </ligand>
</feature>
<dbReference type="Proteomes" id="UP001157167">
    <property type="component" value="Unassembled WGS sequence"/>
</dbReference>
<accession>A0ABQ6F9I6</accession>
<feature type="active site" description="Electrophile" evidence="7">
    <location>
        <position position="100"/>
    </location>
</feature>
<protein>
    <recommendedName>
        <fullName evidence="7 8">Triosephosphate isomerase</fullName>
        <shortName evidence="7">TIM</shortName>
        <shortName evidence="7">TPI</shortName>
        <ecNumber evidence="7 8">5.3.1.1</ecNumber>
    </recommendedName>
    <alternativeName>
        <fullName evidence="7">Triose-phosphate isomerase</fullName>
    </alternativeName>
</protein>
<dbReference type="PANTHER" id="PTHR21139:SF42">
    <property type="entry name" value="TRIOSEPHOSPHATE ISOMERASE"/>
    <property type="match status" value="1"/>
</dbReference>
<dbReference type="PROSITE" id="PS00171">
    <property type="entry name" value="TIM_1"/>
    <property type="match status" value="1"/>
</dbReference>
<name>A0ABQ6F9I6_9RHOO</name>
<dbReference type="GO" id="GO:0016853">
    <property type="term" value="F:isomerase activity"/>
    <property type="evidence" value="ECO:0007669"/>
    <property type="project" value="UniProtKB-KW"/>
</dbReference>
<comment type="function">
    <text evidence="7">Involved in the gluconeogenesis. Catalyzes stereospecifically the conversion of dihydroxyacetone phosphate (DHAP) to D-glyceraldehyde-3-phosphate (G3P).</text>
</comment>
<evidence type="ECO:0000313" key="9">
    <source>
        <dbReference type="EMBL" id="GLT21917.1"/>
    </source>
</evidence>
<comment type="similarity">
    <text evidence="2 7 8">Belongs to the triosephosphate isomerase family.</text>
</comment>
<feature type="binding site" evidence="7">
    <location>
        <position position="178"/>
    </location>
    <ligand>
        <name>substrate</name>
    </ligand>
</feature>
<dbReference type="PROSITE" id="PS51440">
    <property type="entry name" value="TIM_2"/>
    <property type="match status" value="1"/>
</dbReference>